<proteinExistence type="inferred from homology"/>
<dbReference type="FunFam" id="3.40.50.970:FF:000019">
    <property type="entry name" value="Pyruvate decarboxylase isozyme"/>
    <property type="match status" value="1"/>
</dbReference>
<dbReference type="InterPro" id="IPR012000">
    <property type="entry name" value="Thiamin_PyroP_enz_cen_dom"/>
</dbReference>
<feature type="domain" description="Thiamine pyrophosphate enzyme central" evidence="11">
    <location>
        <begin position="197"/>
        <end position="322"/>
    </location>
</feature>
<dbReference type="RefSeq" id="WP_008910101.1">
    <property type="nucleotide sequence ID" value="NZ_KB233222.1"/>
</dbReference>
<keyword evidence="7 10" id="KW-0786">Thiamine pyrophosphate</keyword>
<name>K8WY92_9GAMM</name>
<dbReference type="GO" id="GO:0000949">
    <property type="term" value="P:aromatic amino acid family catabolic process to alcohol via Ehrlich pathway"/>
    <property type="evidence" value="ECO:0007669"/>
    <property type="project" value="TreeGrafter"/>
</dbReference>
<evidence type="ECO:0000256" key="1">
    <source>
        <dbReference type="ARBA" id="ARBA00001920"/>
    </source>
</evidence>
<feature type="domain" description="Thiamine pyrophosphate enzyme N-terminal TPP-binding" evidence="13">
    <location>
        <begin position="4"/>
        <end position="113"/>
    </location>
</feature>
<keyword evidence="6 9" id="KW-0460">Magnesium</keyword>
<dbReference type="CDD" id="cd02005">
    <property type="entry name" value="TPP_PDC_IPDC"/>
    <property type="match status" value="1"/>
</dbReference>
<comment type="cofactor">
    <cofactor evidence="1">
        <name>a metal cation</name>
        <dbReference type="ChEBI" id="CHEBI:25213"/>
    </cofactor>
</comment>
<dbReference type="Pfam" id="PF02775">
    <property type="entry name" value="TPP_enzyme_C"/>
    <property type="match status" value="1"/>
</dbReference>
<dbReference type="SUPFAM" id="SSF52467">
    <property type="entry name" value="DHS-like NAD/FAD-binding domain"/>
    <property type="match status" value="1"/>
</dbReference>
<evidence type="ECO:0000256" key="5">
    <source>
        <dbReference type="ARBA" id="ARBA00022793"/>
    </source>
</evidence>
<dbReference type="InterPro" id="IPR029035">
    <property type="entry name" value="DHS-like_NAD/FAD-binding_dom"/>
</dbReference>
<comment type="cofactor">
    <cofactor evidence="2">
        <name>thiamine diphosphate</name>
        <dbReference type="ChEBI" id="CHEBI:58937"/>
    </cofactor>
</comment>
<feature type="binding site" evidence="9">
    <location>
        <position position="459"/>
    </location>
    <ligand>
        <name>Mg(2+)</name>
        <dbReference type="ChEBI" id="CHEBI:18420"/>
    </ligand>
</feature>
<comment type="caution">
    <text evidence="14">The sequence shown here is derived from an EMBL/GenBank/DDBJ whole genome shotgun (WGS) entry which is preliminary data.</text>
</comment>
<dbReference type="InterPro" id="IPR011766">
    <property type="entry name" value="TPP_enzyme_TPP-bd"/>
</dbReference>
<evidence type="ECO:0000256" key="6">
    <source>
        <dbReference type="ARBA" id="ARBA00022842"/>
    </source>
</evidence>
<evidence type="ECO:0000256" key="2">
    <source>
        <dbReference type="ARBA" id="ARBA00001964"/>
    </source>
</evidence>
<keyword evidence="4 9" id="KW-0479">Metal-binding</keyword>
<dbReference type="PIRSF" id="PIRSF036565">
    <property type="entry name" value="Pyruvt_ip_decrb"/>
    <property type="match status" value="1"/>
</dbReference>
<dbReference type="eggNOG" id="COG3961">
    <property type="taxonomic scope" value="Bacteria"/>
</dbReference>
<dbReference type="GO" id="GO:0005829">
    <property type="term" value="C:cytosol"/>
    <property type="evidence" value="ECO:0007669"/>
    <property type="project" value="TreeGrafter"/>
</dbReference>
<dbReference type="PATRIC" id="fig|1141662.3.peg.50"/>
<dbReference type="GO" id="GO:0000287">
    <property type="term" value="F:magnesium ion binding"/>
    <property type="evidence" value="ECO:0007669"/>
    <property type="project" value="InterPro"/>
</dbReference>
<evidence type="ECO:0000256" key="3">
    <source>
        <dbReference type="ARBA" id="ARBA00007812"/>
    </source>
</evidence>
<dbReference type="SUPFAM" id="SSF52518">
    <property type="entry name" value="Thiamin diphosphate-binding fold (THDP-binding)"/>
    <property type="match status" value="2"/>
</dbReference>
<dbReference type="Pfam" id="PF00205">
    <property type="entry name" value="TPP_enzyme_M"/>
    <property type="match status" value="1"/>
</dbReference>
<evidence type="ECO:0000259" key="11">
    <source>
        <dbReference type="Pfam" id="PF00205"/>
    </source>
</evidence>
<evidence type="ECO:0000313" key="14">
    <source>
        <dbReference type="EMBL" id="EKT65573.1"/>
    </source>
</evidence>
<dbReference type="GO" id="GO:0004737">
    <property type="term" value="F:pyruvate decarboxylase activity"/>
    <property type="evidence" value="ECO:0007669"/>
    <property type="project" value="TreeGrafter"/>
</dbReference>
<dbReference type="InterPro" id="IPR047214">
    <property type="entry name" value="TPP_PDC_IPDC"/>
</dbReference>
<dbReference type="FunFam" id="3.40.50.970:FF:000024">
    <property type="entry name" value="Pyruvate decarboxylase isozyme"/>
    <property type="match status" value="1"/>
</dbReference>
<dbReference type="EMBL" id="AKKL01000001">
    <property type="protein sequence ID" value="EKT65573.1"/>
    <property type="molecule type" value="Genomic_DNA"/>
</dbReference>
<evidence type="ECO:0000256" key="7">
    <source>
        <dbReference type="ARBA" id="ARBA00023052"/>
    </source>
</evidence>
<gene>
    <name evidence="14" type="ORF">OOA_00245</name>
</gene>
<evidence type="ECO:0000259" key="12">
    <source>
        <dbReference type="Pfam" id="PF02775"/>
    </source>
</evidence>
<dbReference type="InterPro" id="IPR029061">
    <property type="entry name" value="THDP-binding"/>
</dbReference>
<comment type="similarity">
    <text evidence="3 10">Belongs to the TPP enzyme family.</text>
</comment>
<evidence type="ECO:0000256" key="9">
    <source>
        <dbReference type="PIRSR" id="PIRSR036565-2"/>
    </source>
</evidence>
<sequence length="549" mass="60400">MAKTVIQHVLTRLVELGIRDVFGVAGDYAFPINDAVCENTHLRWIGNCNELNAGYAADGYARIKGISALATTFGVGELSALNAIAGAYAEHVPIFHLVGMPPSRVQRNRTIAHHTLGNGDFDVFYKISQHLSCAHSILTPENCITELERLINSALFERRPVYIGIPSDYALMPIKISESFTTNDESKSNNNALTEAITAILNKLSSSKKACVIAGILTARFGLTATVQSIIDKANLPYATTLIDKSVLSESNPNYIGIYNGTMMNLQVNEFIRNCDCIMGIGAVFSDFSSGCFTVSIPPENYISIMPNHVKVGSAVYSNVSMQDVLSELKQQVPTLNYHGLKAQGLGPLFPSQNGKITAEYLYPRFEKMFTENDIIVTDTGASSMGLFFALLPKNAQFHNQTLWSSIGWSTPAAFGAALAAPHRRIILITGEGSHQLTAQEVSQFARFGLKPIIFIINNEGYLIERLLCKDPEAYYNDIPQWNYTQLPSALGCEDWYCQKVTRCDELDSAIKVAESKNVASYIEIVTDKYASPEFARKLQYLLNAAYSS</sequence>
<dbReference type="PANTHER" id="PTHR43452">
    <property type="entry name" value="PYRUVATE DECARBOXYLASE"/>
    <property type="match status" value="1"/>
</dbReference>
<evidence type="ECO:0000256" key="8">
    <source>
        <dbReference type="ARBA" id="ARBA00023239"/>
    </source>
</evidence>
<feature type="binding site" evidence="9">
    <location>
        <position position="461"/>
    </location>
    <ligand>
        <name>Mg(2+)</name>
        <dbReference type="ChEBI" id="CHEBI:18420"/>
    </ligand>
</feature>
<dbReference type="AlphaFoldDB" id="K8WY92"/>
<organism evidence="14 15">
    <name type="scientific">Providencia burhodogranariea DSM 19968</name>
    <dbReference type="NCBI Taxonomy" id="1141662"/>
    <lineage>
        <taxon>Bacteria</taxon>
        <taxon>Pseudomonadati</taxon>
        <taxon>Pseudomonadota</taxon>
        <taxon>Gammaproteobacteria</taxon>
        <taxon>Enterobacterales</taxon>
        <taxon>Morganellaceae</taxon>
        <taxon>Providencia</taxon>
    </lineage>
</organism>
<dbReference type="PANTHER" id="PTHR43452:SF30">
    <property type="entry name" value="PYRUVATE DECARBOXYLASE ISOZYME 1-RELATED"/>
    <property type="match status" value="1"/>
</dbReference>
<evidence type="ECO:0000313" key="15">
    <source>
        <dbReference type="Proteomes" id="UP000009336"/>
    </source>
</evidence>
<dbReference type="Gene3D" id="3.40.50.1220">
    <property type="entry name" value="TPP-binding domain"/>
    <property type="match status" value="1"/>
</dbReference>
<dbReference type="GO" id="GO:0030976">
    <property type="term" value="F:thiamine pyrophosphate binding"/>
    <property type="evidence" value="ECO:0007669"/>
    <property type="project" value="InterPro"/>
</dbReference>
<dbReference type="InterPro" id="IPR047213">
    <property type="entry name" value="TPP_PYR_PDC_IPDC-like"/>
</dbReference>
<dbReference type="InterPro" id="IPR012110">
    <property type="entry name" value="PDC/IPDC-like"/>
</dbReference>
<dbReference type="Pfam" id="PF02776">
    <property type="entry name" value="TPP_enzyme_N"/>
    <property type="match status" value="1"/>
</dbReference>
<evidence type="ECO:0000256" key="10">
    <source>
        <dbReference type="RuleBase" id="RU362132"/>
    </source>
</evidence>
<keyword evidence="15" id="KW-1185">Reference proteome</keyword>
<feature type="domain" description="Thiamine pyrophosphate enzyme TPP-binding" evidence="12">
    <location>
        <begin position="379"/>
        <end position="525"/>
    </location>
</feature>
<keyword evidence="14" id="KW-0670">Pyruvate</keyword>
<dbReference type="HOGENOM" id="CLU_013748_0_2_6"/>
<keyword evidence="8" id="KW-0456">Lyase</keyword>
<dbReference type="Gene3D" id="3.40.50.970">
    <property type="match status" value="2"/>
</dbReference>
<evidence type="ECO:0000256" key="4">
    <source>
        <dbReference type="ARBA" id="ARBA00022723"/>
    </source>
</evidence>
<dbReference type="CDD" id="cd07038">
    <property type="entry name" value="TPP_PYR_PDC_IPDC_like"/>
    <property type="match status" value="1"/>
</dbReference>
<dbReference type="InterPro" id="IPR012001">
    <property type="entry name" value="Thiamin_PyroP_enz_TPP-bd_dom"/>
</dbReference>
<comment type="cofactor">
    <cofactor evidence="9">
        <name>Mg(2+)</name>
        <dbReference type="ChEBI" id="CHEBI:18420"/>
    </cofactor>
    <text evidence="9">Binds 1 Mg(2+) per subunit.</text>
</comment>
<evidence type="ECO:0000259" key="13">
    <source>
        <dbReference type="Pfam" id="PF02776"/>
    </source>
</evidence>
<keyword evidence="5" id="KW-0210">Decarboxylase</keyword>
<dbReference type="OrthoDB" id="9785953at2"/>
<reference evidence="14 15" key="1">
    <citation type="journal article" date="2012" name="BMC Genomics">
        <title>Comparative genomics of bacteria in the genus Providencia isolated from wild Drosophila melanogaster.</title>
        <authorList>
            <person name="Galac M.R."/>
            <person name="Lazzaro B.P."/>
        </authorList>
    </citation>
    <scope>NUCLEOTIDE SEQUENCE [LARGE SCALE GENOMIC DNA]</scope>
    <source>
        <strain evidence="14 15">DSM 19968</strain>
    </source>
</reference>
<dbReference type="STRING" id="1141662.OOA_00245"/>
<accession>K8WY92</accession>
<protein>
    <submittedName>
        <fullName evidence="14">Indole-3-pyruvate decarboxylase</fullName>
    </submittedName>
</protein>
<dbReference type="Proteomes" id="UP000009336">
    <property type="component" value="Unassembled WGS sequence"/>
</dbReference>